<evidence type="ECO:0000256" key="3">
    <source>
        <dbReference type="PIRSR" id="PIRSR000137-2"/>
    </source>
</evidence>
<feature type="active site" description="Proton acceptor" evidence="2">
    <location>
        <position position="616"/>
    </location>
</feature>
<feature type="binding site" evidence="3">
    <location>
        <position position="274"/>
    </location>
    <ligand>
        <name>FAD</name>
        <dbReference type="ChEBI" id="CHEBI:57692"/>
    </ligand>
</feature>
<reference evidence="6" key="2">
    <citation type="submission" date="2023-05" db="EMBL/GenBank/DDBJ databases">
        <authorList>
            <consortium name="Lawrence Berkeley National Laboratory"/>
            <person name="Steindorff A."/>
            <person name="Hensen N."/>
            <person name="Bonometti L."/>
            <person name="Westerberg I."/>
            <person name="Brannstrom I.O."/>
            <person name="Guillou S."/>
            <person name="Cros-Aarteil S."/>
            <person name="Calhoun S."/>
            <person name="Haridas S."/>
            <person name="Kuo A."/>
            <person name="Mondo S."/>
            <person name="Pangilinan J."/>
            <person name="Riley R."/>
            <person name="Labutti K."/>
            <person name="Andreopoulos B."/>
            <person name="Lipzen A."/>
            <person name="Chen C."/>
            <person name="Yanf M."/>
            <person name="Daum C."/>
            <person name="Ng V."/>
            <person name="Clum A."/>
            <person name="Ohm R."/>
            <person name="Martin F."/>
            <person name="Silar P."/>
            <person name="Natvig D."/>
            <person name="Lalanne C."/>
            <person name="Gautier V."/>
            <person name="Ament-Velasquez S.L."/>
            <person name="Kruys A."/>
            <person name="Hutchinson M.I."/>
            <person name="Powell A.J."/>
            <person name="Barry K."/>
            <person name="Miller A.N."/>
            <person name="Grigoriev I.V."/>
            <person name="Debuchy R."/>
            <person name="Gladieux P."/>
            <person name="Thoren M.H."/>
            <person name="Johannesson H."/>
        </authorList>
    </citation>
    <scope>NUCLEOTIDE SEQUENCE</scope>
    <source>
        <strain evidence="6">PSN243</strain>
    </source>
</reference>
<name>A0AAV9GU42_9PEZI</name>
<dbReference type="InterPro" id="IPR007867">
    <property type="entry name" value="GMC_OxRtase_C"/>
</dbReference>
<dbReference type="SUPFAM" id="SSF54373">
    <property type="entry name" value="FAD-linked reductases, C-terminal domain"/>
    <property type="match status" value="1"/>
</dbReference>
<dbReference type="EMBL" id="MU865930">
    <property type="protein sequence ID" value="KAK4450913.1"/>
    <property type="molecule type" value="Genomic_DNA"/>
</dbReference>
<evidence type="ECO:0000313" key="6">
    <source>
        <dbReference type="EMBL" id="KAK4450913.1"/>
    </source>
</evidence>
<keyword evidence="7" id="KW-1185">Reference proteome</keyword>
<dbReference type="GO" id="GO:0044550">
    <property type="term" value="P:secondary metabolite biosynthetic process"/>
    <property type="evidence" value="ECO:0007669"/>
    <property type="project" value="TreeGrafter"/>
</dbReference>
<organism evidence="6 7">
    <name type="scientific">Podospora aff. communis PSN243</name>
    <dbReference type="NCBI Taxonomy" id="3040156"/>
    <lineage>
        <taxon>Eukaryota</taxon>
        <taxon>Fungi</taxon>
        <taxon>Dikarya</taxon>
        <taxon>Ascomycota</taxon>
        <taxon>Pezizomycotina</taxon>
        <taxon>Sordariomycetes</taxon>
        <taxon>Sordariomycetidae</taxon>
        <taxon>Sordariales</taxon>
        <taxon>Podosporaceae</taxon>
        <taxon>Podospora</taxon>
    </lineage>
</organism>
<comment type="cofactor">
    <cofactor evidence="3">
        <name>FAD</name>
        <dbReference type="ChEBI" id="CHEBI:57692"/>
    </cofactor>
</comment>
<dbReference type="Gene3D" id="3.30.560.10">
    <property type="entry name" value="Glucose Oxidase, domain 3"/>
    <property type="match status" value="1"/>
</dbReference>
<proteinExistence type="inferred from homology"/>
<feature type="active site" description="Proton donor" evidence="2">
    <location>
        <position position="573"/>
    </location>
</feature>
<dbReference type="PANTHER" id="PTHR11552:SF115">
    <property type="entry name" value="DEHYDROGENASE XPTC-RELATED"/>
    <property type="match status" value="1"/>
</dbReference>
<dbReference type="PANTHER" id="PTHR11552">
    <property type="entry name" value="GLUCOSE-METHANOL-CHOLINE GMC OXIDOREDUCTASE"/>
    <property type="match status" value="1"/>
</dbReference>
<keyword evidence="3" id="KW-0285">Flavoprotein</keyword>
<accession>A0AAV9GU42</accession>
<dbReference type="Proteomes" id="UP001321760">
    <property type="component" value="Unassembled WGS sequence"/>
</dbReference>
<keyword evidence="4" id="KW-0732">Signal</keyword>
<gene>
    <name evidence="6" type="ORF">QBC34DRAFT_401846</name>
</gene>
<evidence type="ECO:0000256" key="1">
    <source>
        <dbReference type="ARBA" id="ARBA00010790"/>
    </source>
</evidence>
<sequence length="638" mass="69446">MMALFAASLVSFAALVAGGAHFESKRQISELRDSYDFVIVGGGTCGLTVADRLTDAFPKKTVLVIEYGKVEYAPGAFDPPQTVWGSNNPNQASVWRFQSLPNPNMKNKVASVLAGQVVGGSSAVNGMFFDRPSRFDHDAWDQLGRPEFDAEKTKWNWDSIFPFFKKSVTFHEPPAEFVKKYGYTWDMAAFGNSTPIHSVLPPFLWGDHLTVRAAWKEMGIPALRECAGGDKTGLCWIPISEHPLTARRSHAGLGHYADVNNTRPNYDLLVQHQVTKLMYPNGLDKGPPTVEVRSLVDNRLFNLKPRAEVILSAGAIFTPTILHRSGIGPASVLQGAGIPLVLDLPGVGSNFQDHSGPTITWNYTLPSDLPDPTPDKMLDPAFATQALADFNAVPARGPYTLGMASSALYLSLSSMSLNGTAAIVNKIRNLVASNASASYLPPDYRSSPSMIAGYNAQLLTLADFFANPSAPSLEVAWHTGMFLRLFLLHPLSRGTVRLNTTHPVEQPIIDYRTSSNPVDMDLDILHTRYMRNIINTPTFKKLDAVETAPGPSAQTDEQLAEFVKDSYILSFMHPCCTAAMLPENKGGVVGPDLKVHGASGLRVVDMSVVPLLPSAHLSALAYAVGEKAADIIIREWSR</sequence>
<keyword evidence="3" id="KW-0274">FAD</keyword>
<dbReference type="Pfam" id="PF00732">
    <property type="entry name" value="GMC_oxred_N"/>
    <property type="match status" value="1"/>
</dbReference>
<protein>
    <submittedName>
        <fullName evidence="6">GMC oxidoreductase</fullName>
    </submittedName>
</protein>
<dbReference type="Pfam" id="PF05199">
    <property type="entry name" value="GMC_oxred_C"/>
    <property type="match status" value="1"/>
</dbReference>
<dbReference type="Gene3D" id="3.50.50.60">
    <property type="entry name" value="FAD/NAD(P)-binding domain"/>
    <property type="match status" value="1"/>
</dbReference>
<feature type="binding site" evidence="3">
    <location>
        <position position="117"/>
    </location>
    <ligand>
        <name>FAD</name>
        <dbReference type="ChEBI" id="CHEBI:57692"/>
    </ligand>
</feature>
<evidence type="ECO:0000259" key="5">
    <source>
        <dbReference type="PROSITE" id="PS00624"/>
    </source>
</evidence>
<dbReference type="InterPro" id="IPR012132">
    <property type="entry name" value="GMC_OxRdtase"/>
</dbReference>
<dbReference type="InterPro" id="IPR036188">
    <property type="entry name" value="FAD/NAD-bd_sf"/>
</dbReference>
<comment type="caution">
    <text evidence="6">The sequence shown here is derived from an EMBL/GenBank/DDBJ whole genome shotgun (WGS) entry which is preliminary data.</text>
</comment>
<feature type="domain" description="Glucose-methanol-choline oxidoreductase N-terminal" evidence="5">
    <location>
        <begin position="314"/>
        <end position="328"/>
    </location>
</feature>
<evidence type="ECO:0000256" key="4">
    <source>
        <dbReference type="SAM" id="SignalP"/>
    </source>
</evidence>
<dbReference type="PROSITE" id="PS00624">
    <property type="entry name" value="GMC_OXRED_2"/>
    <property type="match status" value="1"/>
</dbReference>
<dbReference type="GO" id="GO:0050660">
    <property type="term" value="F:flavin adenine dinucleotide binding"/>
    <property type="evidence" value="ECO:0007669"/>
    <property type="project" value="InterPro"/>
</dbReference>
<evidence type="ECO:0000256" key="2">
    <source>
        <dbReference type="PIRSR" id="PIRSR000137-1"/>
    </source>
</evidence>
<evidence type="ECO:0000313" key="7">
    <source>
        <dbReference type="Proteomes" id="UP001321760"/>
    </source>
</evidence>
<dbReference type="InterPro" id="IPR000172">
    <property type="entry name" value="GMC_OxRdtase_N"/>
</dbReference>
<dbReference type="PIRSF" id="PIRSF000137">
    <property type="entry name" value="Alcohol_oxidase"/>
    <property type="match status" value="1"/>
</dbReference>
<comment type="similarity">
    <text evidence="1">Belongs to the GMC oxidoreductase family.</text>
</comment>
<feature type="signal peptide" evidence="4">
    <location>
        <begin position="1"/>
        <end position="18"/>
    </location>
</feature>
<dbReference type="SUPFAM" id="SSF51905">
    <property type="entry name" value="FAD/NAD(P)-binding domain"/>
    <property type="match status" value="1"/>
</dbReference>
<feature type="chain" id="PRO_5043776513" evidence="4">
    <location>
        <begin position="19"/>
        <end position="638"/>
    </location>
</feature>
<dbReference type="AlphaFoldDB" id="A0AAV9GU42"/>
<dbReference type="GO" id="GO:0016614">
    <property type="term" value="F:oxidoreductase activity, acting on CH-OH group of donors"/>
    <property type="evidence" value="ECO:0007669"/>
    <property type="project" value="InterPro"/>
</dbReference>
<reference evidence="6" key="1">
    <citation type="journal article" date="2023" name="Mol. Phylogenet. Evol.">
        <title>Genome-scale phylogeny and comparative genomics of the fungal order Sordariales.</title>
        <authorList>
            <person name="Hensen N."/>
            <person name="Bonometti L."/>
            <person name="Westerberg I."/>
            <person name="Brannstrom I.O."/>
            <person name="Guillou S."/>
            <person name="Cros-Aarteil S."/>
            <person name="Calhoun S."/>
            <person name="Haridas S."/>
            <person name="Kuo A."/>
            <person name="Mondo S."/>
            <person name="Pangilinan J."/>
            <person name="Riley R."/>
            <person name="LaButti K."/>
            <person name="Andreopoulos B."/>
            <person name="Lipzen A."/>
            <person name="Chen C."/>
            <person name="Yan M."/>
            <person name="Daum C."/>
            <person name="Ng V."/>
            <person name="Clum A."/>
            <person name="Steindorff A."/>
            <person name="Ohm R.A."/>
            <person name="Martin F."/>
            <person name="Silar P."/>
            <person name="Natvig D.O."/>
            <person name="Lalanne C."/>
            <person name="Gautier V."/>
            <person name="Ament-Velasquez S.L."/>
            <person name="Kruys A."/>
            <person name="Hutchinson M.I."/>
            <person name="Powell A.J."/>
            <person name="Barry K."/>
            <person name="Miller A.N."/>
            <person name="Grigoriev I.V."/>
            <person name="Debuchy R."/>
            <person name="Gladieux P."/>
            <person name="Hiltunen Thoren M."/>
            <person name="Johannesson H."/>
        </authorList>
    </citation>
    <scope>NUCLEOTIDE SEQUENCE</scope>
    <source>
        <strain evidence="6">PSN243</strain>
    </source>
</reference>